<feature type="chain" id="PRO_5012969638" description="Outer membrane protein beta-barrel domain-containing protein" evidence="2">
    <location>
        <begin position="23"/>
        <end position="143"/>
    </location>
</feature>
<keyword evidence="1" id="KW-0812">Transmembrane</keyword>
<evidence type="ECO:0000313" key="4">
    <source>
        <dbReference type="Proteomes" id="UP000228621"/>
    </source>
</evidence>
<comment type="caution">
    <text evidence="3">The sequence shown here is derived from an EMBL/GenBank/DDBJ whole genome shotgun (WGS) entry which is preliminary data.</text>
</comment>
<evidence type="ECO:0008006" key="5">
    <source>
        <dbReference type="Google" id="ProtNLM"/>
    </source>
</evidence>
<proteinExistence type="predicted"/>
<sequence length="143" mass="15141">MFKYLSSLVATAAVLCSVSVKAEVTVGGGYQYGGVVGVKYAKTTGDHIAFASIGLIGGAVGYQYILTADRKHTMGVAVGSEIITSEKGFAALTYNYYSQGADKSGWTWGGSLGARREDNGIFFSDSGKRETKTLIGLHLGYRF</sequence>
<protein>
    <recommendedName>
        <fullName evidence="5">Outer membrane protein beta-barrel domain-containing protein</fullName>
    </recommendedName>
</protein>
<keyword evidence="1" id="KW-1133">Transmembrane helix</keyword>
<evidence type="ECO:0000256" key="1">
    <source>
        <dbReference type="SAM" id="Phobius"/>
    </source>
</evidence>
<dbReference type="AlphaFoldDB" id="A0A2A5JUN6"/>
<organism evidence="3 4">
    <name type="scientific">Pseudoalteromonas piscicida</name>
    <dbReference type="NCBI Taxonomy" id="43662"/>
    <lineage>
        <taxon>Bacteria</taxon>
        <taxon>Pseudomonadati</taxon>
        <taxon>Pseudomonadota</taxon>
        <taxon>Gammaproteobacteria</taxon>
        <taxon>Alteromonadales</taxon>
        <taxon>Pseudoalteromonadaceae</taxon>
        <taxon>Pseudoalteromonas</taxon>
    </lineage>
</organism>
<keyword evidence="2" id="KW-0732">Signal</keyword>
<keyword evidence="1" id="KW-0472">Membrane</keyword>
<dbReference type="OrthoDB" id="6305243at2"/>
<feature type="signal peptide" evidence="2">
    <location>
        <begin position="1"/>
        <end position="22"/>
    </location>
</feature>
<keyword evidence="4" id="KW-1185">Reference proteome</keyword>
<dbReference type="Proteomes" id="UP000228621">
    <property type="component" value="Unassembled WGS sequence"/>
</dbReference>
<accession>A0A2A5JUN6</accession>
<feature type="transmembrane region" description="Helical" evidence="1">
    <location>
        <begin position="46"/>
        <end position="65"/>
    </location>
</feature>
<dbReference type="EMBL" id="NKHF01000018">
    <property type="protein sequence ID" value="PCK33067.1"/>
    <property type="molecule type" value="Genomic_DNA"/>
</dbReference>
<reference evidence="4" key="1">
    <citation type="journal article" date="2019" name="Genome Announc.">
        <title>Draft Genome Sequence of Pseudoalteromonas piscicida Strain 36Y ROTHPW, an Hypersaline Seawater Isolate from the South Coast of Sonora, Mexico.</title>
        <authorList>
            <person name="Sanchez-Diaz R."/>
            <person name="Molina-Garza Z.J."/>
            <person name="Cruz-Suarez L.E."/>
            <person name="Selvin J."/>
            <person name="Kiran G.S."/>
            <person name="Ibarra-Gamez J.C."/>
            <person name="Gomez-Gil B."/>
            <person name="Galaviz-Silva L."/>
        </authorList>
    </citation>
    <scope>NUCLEOTIDE SEQUENCE [LARGE SCALE GENOMIC DNA]</scope>
    <source>
        <strain evidence="4">36Y_RITHPW</strain>
    </source>
</reference>
<evidence type="ECO:0000256" key="2">
    <source>
        <dbReference type="SAM" id="SignalP"/>
    </source>
</evidence>
<name>A0A2A5JUN6_PSEO7</name>
<dbReference type="RefSeq" id="WP_099640826.1">
    <property type="nucleotide sequence ID" value="NZ_NKHF01000018.1"/>
</dbReference>
<evidence type="ECO:0000313" key="3">
    <source>
        <dbReference type="EMBL" id="PCK33067.1"/>
    </source>
</evidence>
<gene>
    <name evidence="3" type="ORF">CEX98_03965</name>
</gene>